<feature type="disulfide bond" evidence="1">
    <location>
        <begin position="224"/>
        <end position="234"/>
    </location>
</feature>
<dbReference type="SUPFAM" id="SSF49870">
    <property type="entry name" value="Osmotin, thaumatin-like protein"/>
    <property type="match status" value="1"/>
</dbReference>
<dbReference type="PROSITE" id="PS51367">
    <property type="entry name" value="THAUMATIN_2"/>
    <property type="match status" value="1"/>
</dbReference>
<feature type="disulfide bond" evidence="1">
    <location>
        <begin position="214"/>
        <end position="223"/>
    </location>
</feature>
<feature type="disulfide bond" evidence="1">
    <location>
        <begin position="15"/>
        <end position="275"/>
    </location>
</feature>
<feature type="disulfide bond" evidence="1">
    <location>
        <begin position="189"/>
        <end position="210"/>
    </location>
</feature>
<protein>
    <submittedName>
        <fullName evidence="2">Osmotin, thaumatin-like protein</fullName>
    </submittedName>
</protein>
<dbReference type="PANTHER" id="PTHR31048">
    <property type="entry name" value="OS03G0233200 PROTEIN"/>
    <property type="match status" value="1"/>
</dbReference>
<reference evidence="2" key="1">
    <citation type="journal article" date="2020" name="Stud. Mycol.">
        <title>101 Dothideomycetes genomes: a test case for predicting lifestyles and emergence of pathogens.</title>
        <authorList>
            <person name="Haridas S."/>
            <person name="Albert R."/>
            <person name="Binder M."/>
            <person name="Bloem J."/>
            <person name="Labutti K."/>
            <person name="Salamov A."/>
            <person name="Andreopoulos B."/>
            <person name="Baker S."/>
            <person name="Barry K."/>
            <person name="Bills G."/>
            <person name="Bluhm B."/>
            <person name="Cannon C."/>
            <person name="Castanera R."/>
            <person name="Culley D."/>
            <person name="Daum C."/>
            <person name="Ezra D."/>
            <person name="Gonzalez J."/>
            <person name="Henrissat B."/>
            <person name="Kuo A."/>
            <person name="Liang C."/>
            <person name="Lipzen A."/>
            <person name="Lutzoni F."/>
            <person name="Magnuson J."/>
            <person name="Mondo S."/>
            <person name="Nolan M."/>
            <person name="Ohm R."/>
            <person name="Pangilinan J."/>
            <person name="Park H.-J."/>
            <person name="Ramirez L."/>
            <person name="Alfaro M."/>
            <person name="Sun H."/>
            <person name="Tritt A."/>
            <person name="Yoshinaga Y."/>
            <person name="Zwiers L.-H."/>
            <person name="Turgeon B."/>
            <person name="Goodwin S."/>
            <person name="Spatafora J."/>
            <person name="Crous P."/>
            <person name="Grigoriev I."/>
        </authorList>
    </citation>
    <scope>NUCLEOTIDE SEQUENCE</scope>
    <source>
        <strain evidence="2">CBS 130266</strain>
    </source>
</reference>
<comment type="caution">
    <text evidence="2">The sequence shown here is derived from an EMBL/GenBank/DDBJ whole genome shotgun (WGS) entry which is preliminary data.</text>
</comment>
<dbReference type="PRINTS" id="PR00347">
    <property type="entry name" value="THAUMATIN"/>
</dbReference>
<dbReference type="Gene3D" id="2.60.110.10">
    <property type="entry name" value="Thaumatin"/>
    <property type="match status" value="1"/>
</dbReference>
<dbReference type="InterPro" id="IPR017949">
    <property type="entry name" value="Thaumatin_CS"/>
</dbReference>
<evidence type="ECO:0000256" key="1">
    <source>
        <dbReference type="PIRSR" id="PIRSR002703-1"/>
    </source>
</evidence>
<evidence type="ECO:0000313" key="2">
    <source>
        <dbReference type="EMBL" id="KAF2421115.1"/>
    </source>
</evidence>
<dbReference type="AlphaFoldDB" id="A0A9P4NHG1"/>
<dbReference type="PIRSF" id="PIRSF002703">
    <property type="entry name" value="Thaumatin"/>
    <property type="match status" value="1"/>
</dbReference>
<keyword evidence="3" id="KW-1185">Reference proteome</keyword>
<proteinExistence type="predicted"/>
<gene>
    <name evidence="2" type="ORF">EJ08DRAFT_673034</name>
</gene>
<dbReference type="Pfam" id="PF00314">
    <property type="entry name" value="Thaumatin"/>
    <property type="match status" value="1"/>
</dbReference>
<keyword evidence="1" id="KW-1015">Disulfide bond</keyword>
<dbReference type="OrthoDB" id="430315at2759"/>
<feature type="disulfide bond" evidence="1">
    <location>
        <begin position="77"/>
        <end position="83"/>
    </location>
</feature>
<evidence type="ECO:0000313" key="3">
    <source>
        <dbReference type="Proteomes" id="UP000800235"/>
    </source>
</evidence>
<dbReference type="Proteomes" id="UP000800235">
    <property type="component" value="Unassembled WGS sequence"/>
</dbReference>
<dbReference type="PROSITE" id="PS00316">
    <property type="entry name" value="THAUMATIN_1"/>
    <property type="match status" value="1"/>
</dbReference>
<sequence length="287" mass="30936">MKNYQFIPLLITNRCSDTIWPAISTQNGTGPKSTGFELKAGISQNLTVDTNWNGRVWGRTNCTFDTKGVGSCRTGDCAGHLECSATGAAATLAEFNLPAYKDKSFYDISLVDGYNLPLAIRAIFDTSDPTKIWPKANESNPSCVGGVQGLAPIGFNPYANNKQQFLGTSSSDPLPFDNKTSTKDISSWCPSDLLIKSAQEGKNNPQFKPCLSACSKTGSKYFCCTQDYNTPKKCGSNYYSRAAKKVCPDAYSFAYDDDTSTFSVPTGAGFEVIFCPGGRSTLSPTTT</sequence>
<dbReference type="SMART" id="SM00205">
    <property type="entry name" value="THN"/>
    <property type="match status" value="1"/>
</dbReference>
<dbReference type="EMBL" id="MU007102">
    <property type="protein sequence ID" value="KAF2421115.1"/>
    <property type="molecule type" value="Genomic_DNA"/>
</dbReference>
<dbReference type="InterPro" id="IPR037176">
    <property type="entry name" value="Osmotin/thaumatin-like_sf"/>
</dbReference>
<organism evidence="2 3">
    <name type="scientific">Tothia fuscella</name>
    <dbReference type="NCBI Taxonomy" id="1048955"/>
    <lineage>
        <taxon>Eukaryota</taxon>
        <taxon>Fungi</taxon>
        <taxon>Dikarya</taxon>
        <taxon>Ascomycota</taxon>
        <taxon>Pezizomycotina</taxon>
        <taxon>Dothideomycetes</taxon>
        <taxon>Pleosporomycetidae</taxon>
        <taxon>Venturiales</taxon>
        <taxon>Cylindrosympodiaceae</taxon>
        <taxon>Tothia</taxon>
    </lineage>
</organism>
<dbReference type="InterPro" id="IPR001938">
    <property type="entry name" value="Thaumatin"/>
</dbReference>
<feature type="disulfide bond" evidence="1">
    <location>
        <begin position="62"/>
        <end position="72"/>
    </location>
</feature>
<accession>A0A9P4NHG1</accession>
<name>A0A9P4NHG1_9PEZI</name>